<feature type="region of interest" description="Disordered" evidence="1">
    <location>
        <begin position="1"/>
        <end position="56"/>
    </location>
</feature>
<dbReference type="PANTHER" id="PTHR43312:SF1">
    <property type="entry name" value="NADP-DEPENDENT OXIDOREDUCTASE DOMAIN-CONTAINING PROTEIN"/>
    <property type="match status" value="1"/>
</dbReference>
<dbReference type="InterPro" id="IPR036812">
    <property type="entry name" value="NAD(P)_OxRdtase_dom_sf"/>
</dbReference>
<proteinExistence type="predicted"/>
<evidence type="ECO:0000313" key="4">
    <source>
        <dbReference type="Proteomes" id="UP001244341"/>
    </source>
</evidence>
<name>A0ABY8UN43_TETOB</name>
<feature type="compositionally biased region" description="Low complexity" evidence="1">
    <location>
        <begin position="39"/>
        <end position="56"/>
    </location>
</feature>
<dbReference type="EMBL" id="CP126220">
    <property type="protein sequence ID" value="WIA21706.1"/>
    <property type="molecule type" value="Genomic_DNA"/>
</dbReference>
<dbReference type="Gene3D" id="3.20.20.100">
    <property type="entry name" value="NADP-dependent oxidoreductase domain"/>
    <property type="match status" value="1"/>
</dbReference>
<feature type="domain" description="NADP-dependent oxidoreductase" evidence="2">
    <location>
        <begin position="128"/>
        <end position="397"/>
    </location>
</feature>
<accession>A0ABY8UN43</accession>
<dbReference type="SUPFAM" id="SSF51430">
    <property type="entry name" value="NAD(P)-linked oxidoreductase"/>
    <property type="match status" value="1"/>
</dbReference>
<dbReference type="Proteomes" id="UP001244341">
    <property type="component" value="Chromosome 13b"/>
</dbReference>
<dbReference type="Pfam" id="PF00248">
    <property type="entry name" value="Aldo_ket_red"/>
    <property type="match status" value="1"/>
</dbReference>
<gene>
    <name evidence="3" type="ORF">OEZ85_000872</name>
</gene>
<dbReference type="CDD" id="cd19098">
    <property type="entry name" value="AKR_unchar"/>
    <property type="match status" value="1"/>
</dbReference>
<evidence type="ECO:0000259" key="2">
    <source>
        <dbReference type="Pfam" id="PF00248"/>
    </source>
</evidence>
<keyword evidence="4" id="KW-1185">Reference proteome</keyword>
<sequence length="419" mass="44212">MNVLGQGSHIGRHPVQQPRHTTSIWSPGVGIGRSPPAGPASCAASQQQRRTAAAATRPASAAAAAAAATPEAATSGAAAAALRFLHKAQGPLCMPHLGLGLAALGRPGYINLGHSADLAGGADVEAMRQHCWQVLDEAWACGVRYFDAARSYGRAEEFLGGWLAARGIGPEEVVVGSKWGYVYTAGWQVDTQGQPHEVKEHTAANLLTQAAETDQHLGPFLDLYQIHSATLESGVLANAEVLAALAQLKAERGWALGLSVSGEQQAAVIQQALQAQAPDGQLLFDSVQATWNLLEQSAGPALLAAHQAGLSVIIKEAMANGRLTARNSDPKFASRLVLLQDTAQQYDTTADALALACVLQQPFSPMVLSGAASPQQLRSNFAAVELAEELPQEIVQQLLQQMVQPAEEYWSQRSQLAWN</sequence>
<protein>
    <recommendedName>
        <fullName evidence="2">NADP-dependent oxidoreductase domain-containing protein</fullName>
    </recommendedName>
</protein>
<evidence type="ECO:0000256" key="1">
    <source>
        <dbReference type="SAM" id="MobiDB-lite"/>
    </source>
</evidence>
<dbReference type="InterPro" id="IPR053135">
    <property type="entry name" value="AKR2_Oxidoreductase"/>
</dbReference>
<reference evidence="3 4" key="1">
    <citation type="submission" date="2023-05" db="EMBL/GenBank/DDBJ databases">
        <title>A 100% complete, gapless, phased diploid assembly of the Scenedesmus obliquus UTEX 3031 genome.</title>
        <authorList>
            <person name="Biondi T.C."/>
            <person name="Hanschen E.R."/>
            <person name="Kwon T."/>
            <person name="Eng W."/>
            <person name="Kruse C.P.S."/>
            <person name="Koehler S.I."/>
            <person name="Kunde Y."/>
            <person name="Gleasner C.D."/>
            <person name="You Mak K.T."/>
            <person name="Polle J."/>
            <person name="Hovde B.T."/>
            <person name="Starkenburg S.R."/>
        </authorList>
    </citation>
    <scope>NUCLEOTIDE SEQUENCE [LARGE SCALE GENOMIC DNA]</scope>
    <source>
        <strain evidence="3 4">DOE0152z</strain>
    </source>
</reference>
<dbReference type="InterPro" id="IPR023210">
    <property type="entry name" value="NADP_OxRdtase_dom"/>
</dbReference>
<evidence type="ECO:0000313" key="3">
    <source>
        <dbReference type="EMBL" id="WIA21706.1"/>
    </source>
</evidence>
<dbReference type="PANTHER" id="PTHR43312">
    <property type="entry name" value="D-THREO-ALDOSE 1-DEHYDROGENASE"/>
    <property type="match status" value="1"/>
</dbReference>
<organism evidence="3 4">
    <name type="scientific">Tetradesmus obliquus</name>
    <name type="common">Green alga</name>
    <name type="synonym">Acutodesmus obliquus</name>
    <dbReference type="NCBI Taxonomy" id="3088"/>
    <lineage>
        <taxon>Eukaryota</taxon>
        <taxon>Viridiplantae</taxon>
        <taxon>Chlorophyta</taxon>
        <taxon>core chlorophytes</taxon>
        <taxon>Chlorophyceae</taxon>
        <taxon>CS clade</taxon>
        <taxon>Sphaeropleales</taxon>
        <taxon>Scenedesmaceae</taxon>
        <taxon>Tetradesmus</taxon>
    </lineage>
</organism>